<feature type="non-terminal residue" evidence="1">
    <location>
        <position position="1"/>
    </location>
</feature>
<proteinExistence type="predicted"/>
<evidence type="ECO:0000313" key="1">
    <source>
        <dbReference type="EMBL" id="CAL4166803.1"/>
    </source>
</evidence>
<accession>A0AAV2S5U4</accession>
<dbReference type="Proteomes" id="UP001497623">
    <property type="component" value="Unassembled WGS sequence"/>
</dbReference>
<gene>
    <name evidence="1" type="ORF">MNOR_LOCUS33516</name>
</gene>
<feature type="non-terminal residue" evidence="1">
    <location>
        <position position="101"/>
    </location>
</feature>
<dbReference type="EMBL" id="CAXKWB010048556">
    <property type="protein sequence ID" value="CAL4166803.1"/>
    <property type="molecule type" value="Genomic_DNA"/>
</dbReference>
<reference evidence="1 2" key="1">
    <citation type="submission" date="2024-05" db="EMBL/GenBank/DDBJ databases">
        <authorList>
            <person name="Wallberg A."/>
        </authorList>
    </citation>
    <scope>NUCLEOTIDE SEQUENCE [LARGE SCALE GENOMIC DNA]</scope>
</reference>
<comment type="caution">
    <text evidence="1">The sequence shown here is derived from an EMBL/GenBank/DDBJ whole genome shotgun (WGS) entry which is preliminary data.</text>
</comment>
<keyword evidence="2" id="KW-1185">Reference proteome</keyword>
<organism evidence="1 2">
    <name type="scientific">Meganyctiphanes norvegica</name>
    <name type="common">Northern krill</name>
    <name type="synonym">Thysanopoda norvegica</name>
    <dbReference type="NCBI Taxonomy" id="48144"/>
    <lineage>
        <taxon>Eukaryota</taxon>
        <taxon>Metazoa</taxon>
        <taxon>Ecdysozoa</taxon>
        <taxon>Arthropoda</taxon>
        <taxon>Crustacea</taxon>
        <taxon>Multicrustacea</taxon>
        <taxon>Malacostraca</taxon>
        <taxon>Eumalacostraca</taxon>
        <taxon>Eucarida</taxon>
        <taxon>Euphausiacea</taxon>
        <taxon>Euphausiidae</taxon>
        <taxon>Meganyctiphanes</taxon>
    </lineage>
</organism>
<protein>
    <submittedName>
        <fullName evidence="1">Uncharacterized protein</fullName>
    </submittedName>
</protein>
<evidence type="ECO:0000313" key="2">
    <source>
        <dbReference type="Proteomes" id="UP001497623"/>
    </source>
</evidence>
<sequence>NFIAHLEPEVGNYVACISALKEQYLDEPFIVDEYFKKLCAEKPEFDETYGKTRVYIATIRNNLHNLKTHFNVDLLEENSGGHKLLSHIIFTKLSPELRQAF</sequence>
<name>A0AAV2S5U4_MEGNR</name>
<dbReference type="AlphaFoldDB" id="A0AAV2S5U4"/>